<accession>A0A1I6K506</accession>
<keyword evidence="1" id="KW-1133">Transmembrane helix</keyword>
<proteinExistence type="predicted"/>
<keyword evidence="1" id="KW-0812">Transmembrane</keyword>
<dbReference type="InterPro" id="IPR055999">
    <property type="entry name" value="DUF7577"/>
</dbReference>
<organism evidence="3 4">
    <name type="scientific">Halomicrobium zhouii</name>
    <dbReference type="NCBI Taxonomy" id="767519"/>
    <lineage>
        <taxon>Archaea</taxon>
        <taxon>Methanobacteriati</taxon>
        <taxon>Methanobacteriota</taxon>
        <taxon>Stenosarchaea group</taxon>
        <taxon>Halobacteria</taxon>
        <taxon>Halobacteriales</taxon>
        <taxon>Haloarculaceae</taxon>
        <taxon>Halomicrobium</taxon>
    </lineage>
</organism>
<keyword evidence="1" id="KW-0472">Membrane</keyword>
<dbReference type="STRING" id="767519.SAMN05216559_0150"/>
<evidence type="ECO:0000259" key="2">
    <source>
        <dbReference type="Pfam" id="PF24463"/>
    </source>
</evidence>
<keyword evidence="4" id="KW-1185">Reference proteome</keyword>
<evidence type="ECO:0000313" key="4">
    <source>
        <dbReference type="Proteomes" id="UP000199062"/>
    </source>
</evidence>
<dbReference type="Pfam" id="PF24463">
    <property type="entry name" value="DUF7577"/>
    <property type="match status" value="1"/>
</dbReference>
<dbReference type="EMBL" id="FOZK01000001">
    <property type="protein sequence ID" value="SFR85910.1"/>
    <property type="molecule type" value="Genomic_DNA"/>
</dbReference>
<feature type="transmembrane region" description="Helical" evidence="1">
    <location>
        <begin position="12"/>
        <end position="30"/>
    </location>
</feature>
<evidence type="ECO:0000313" key="3">
    <source>
        <dbReference type="EMBL" id="SFR85910.1"/>
    </source>
</evidence>
<dbReference type="Proteomes" id="UP000199062">
    <property type="component" value="Unassembled WGS sequence"/>
</dbReference>
<dbReference type="AlphaFoldDB" id="A0A1I6K506"/>
<dbReference type="OrthoDB" id="205136at2157"/>
<sequence length="104" mass="11218">MAIGQFELAFRVLAGLFVVVAPTLLFLGLWKGLTYLRDDELIERARRMDGRSSPSPDPTGISAFPSSAFDASEGVEVVVCDACGTANRAGVTFCRECFGRLPDD</sequence>
<gene>
    <name evidence="3" type="ORF">SAMN05216559_0150</name>
</gene>
<feature type="domain" description="DUF7577" evidence="2">
    <location>
        <begin position="76"/>
        <end position="102"/>
    </location>
</feature>
<dbReference type="RefSeq" id="WP_089812935.1">
    <property type="nucleotide sequence ID" value="NZ_FOZK01000001.1"/>
</dbReference>
<name>A0A1I6K506_9EURY</name>
<evidence type="ECO:0000256" key="1">
    <source>
        <dbReference type="SAM" id="Phobius"/>
    </source>
</evidence>
<reference evidence="3 4" key="1">
    <citation type="submission" date="2016-10" db="EMBL/GenBank/DDBJ databases">
        <authorList>
            <person name="de Groot N.N."/>
        </authorList>
    </citation>
    <scope>NUCLEOTIDE SEQUENCE [LARGE SCALE GENOMIC DNA]</scope>
    <source>
        <strain evidence="3 4">CGMCC 1.10457</strain>
    </source>
</reference>
<protein>
    <recommendedName>
        <fullName evidence="2">DUF7577 domain-containing protein</fullName>
    </recommendedName>
</protein>